<dbReference type="GO" id="GO:0008233">
    <property type="term" value="F:peptidase activity"/>
    <property type="evidence" value="ECO:0007669"/>
    <property type="project" value="UniProtKB-KW"/>
</dbReference>
<keyword evidence="2" id="KW-0645">Protease</keyword>
<gene>
    <name evidence="2" type="ORF">SAMN02745126_03654</name>
</gene>
<keyword evidence="3" id="KW-1185">Reference proteome</keyword>
<reference evidence="3" key="1">
    <citation type="submission" date="2017-02" db="EMBL/GenBank/DDBJ databases">
        <authorList>
            <person name="Varghese N."/>
            <person name="Submissions S."/>
        </authorList>
    </citation>
    <scope>NUCLEOTIDE SEQUENCE [LARGE SCALE GENOMIC DNA]</scope>
    <source>
        <strain evidence="3">ATCC 27094</strain>
    </source>
</reference>
<proteinExistence type="predicted"/>
<dbReference type="EMBL" id="FUWJ01000004">
    <property type="protein sequence ID" value="SKA11976.1"/>
    <property type="molecule type" value="Genomic_DNA"/>
</dbReference>
<dbReference type="PANTHER" id="PTHR33490:SF7">
    <property type="entry name" value="BLR2979 PROTEIN"/>
    <property type="match status" value="1"/>
</dbReference>
<dbReference type="Gene3D" id="3.10.620.30">
    <property type="match status" value="1"/>
</dbReference>
<dbReference type="GO" id="GO:0006508">
    <property type="term" value="P:proteolysis"/>
    <property type="evidence" value="ECO:0007669"/>
    <property type="project" value="UniProtKB-KW"/>
</dbReference>
<protein>
    <submittedName>
        <fullName evidence="2">Transglutaminase-like enzyme, putative cysteine protease</fullName>
    </submittedName>
</protein>
<dbReference type="InterPro" id="IPR002931">
    <property type="entry name" value="Transglutaminase-like"/>
</dbReference>
<organism evidence="2 3">
    <name type="scientific">Enhydrobacter aerosaccus</name>
    <dbReference type="NCBI Taxonomy" id="225324"/>
    <lineage>
        <taxon>Bacteria</taxon>
        <taxon>Pseudomonadati</taxon>
        <taxon>Pseudomonadota</taxon>
        <taxon>Alphaproteobacteria</taxon>
        <taxon>Hyphomicrobiales</taxon>
        <taxon>Enhydrobacter</taxon>
    </lineage>
</organism>
<evidence type="ECO:0000313" key="2">
    <source>
        <dbReference type="EMBL" id="SKA11976.1"/>
    </source>
</evidence>
<dbReference type="InterPro" id="IPR038765">
    <property type="entry name" value="Papain-like_cys_pep_sf"/>
</dbReference>
<accession>A0A1T4R842</accession>
<sequence>MQYLLSHRTSYSYASSVDSAHHIAHLRAREFPGQRVTSLSIVTHPAPALAVHHLDYFGNHIDIYRIDQPHQRFDIEVRAAIDVRFPAPPDDGNTPAWEEIRTQLAGNGFPDAIEACEFVHESPLVPIDEALRDYGAASFSPGRPILTVARDLCRRIKADFQYNPGATDISTPLADVFRGKAGVCQDFAHVMIAACRAHGVAAAYVSGYIRTVHSREEMALRGADASHAWVAVWCGPGANWIHLDPTNDLVASEDHVAVAWGRDFSDVSPLRGVILGGDAHTYGVAVTLVPTE</sequence>
<dbReference type="STRING" id="225324.SAMN02745126_03654"/>
<dbReference type="SMART" id="SM00460">
    <property type="entry name" value="TGc"/>
    <property type="match status" value="1"/>
</dbReference>
<dbReference type="Pfam" id="PF08379">
    <property type="entry name" value="Bact_transglu_N"/>
    <property type="match status" value="1"/>
</dbReference>
<dbReference type="AlphaFoldDB" id="A0A1T4R842"/>
<dbReference type="OrthoDB" id="9804023at2"/>
<dbReference type="PANTHER" id="PTHR33490">
    <property type="entry name" value="BLR5614 PROTEIN-RELATED"/>
    <property type="match status" value="1"/>
</dbReference>
<name>A0A1T4R842_9HYPH</name>
<dbReference type="RefSeq" id="WP_085935335.1">
    <property type="nucleotide sequence ID" value="NZ_FUWJ01000004.1"/>
</dbReference>
<dbReference type="SUPFAM" id="SSF54001">
    <property type="entry name" value="Cysteine proteinases"/>
    <property type="match status" value="1"/>
</dbReference>
<evidence type="ECO:0000259" key="1">
    <source>
        <dbReference type="SMART" id="SM00460"/>
    </source>
</evidence>
<dbReference type="Pfam" id="PF01841">
    <property type="entry name" value="Transglut_core"/>
    <property type="match status" value="1"/>
</dbReference>
<dbReference type="InterPro" id="IPR013589">
    <property type="entry name" value="Bac_transglu_N"/>
</dbReference>
<feature type="domain" description="Transglutaminase-like" evidence="1">
    <location>
        <begin position="176"/>
        <end position="247"/>
    </location>
</feature>
<dbReference type="Proteomes" id="UP000190092">
    <property type="component" value="Unassembled WGS sequence"/>
</dbReference>
<evidence type="ECO:0000313" key="3">
    <source>
        <dbReference type="Proteomes" id="UP000190092"/>
    </source>
</evidence>
<keyword evidence="2" id="KW-0378">Hydrolase</keyword>